<dbReference type="AlphaFoldDB" id="A0A655XMD0"/>
<keyword evidence="7" id="KW-0813">Transport</keyword>
<dbReference type="PANTHER" id="PTHR33362">
    <property type="entry name" value="SIALIC ACID TRAP TRANSPORTER PERMEASE PROTEIN SIAT-RELATED"/>
    <property type="match status" value="1"/>
</dbReference>
<feature type="transmembrane region" description="Helical" evidence="8">
    <location>
        <begin position="155"/>
        <end position="174"/>
    </location>
</feature>
<feature type="domain" description="TRAP C4-dicarboxylate transport system permease DctM subunit" evidence="9">
    <location>
        <begin position="2"/>
        <end position="238"/>
    </location>
</feature>
<organism evidence="10 11">
    <name type="scientific">Vibrio cholerae</name>
    <dbReference type="NCBI Taxonomy" id="666"/>
    <lineage>
        <taxon>Bacteria</taxon>
        <taxon>Pseudomonadati</taxon>
        <taxon>Pseudomonadota</taxon>
        <taxon>Gammaproteobacteria</taxon>
        <taxon>Vibrionales</taxon>
        <taxon>Vibrionaceae</taxon>
        <taxon>Vibrio</taxon>
    </lineage>
</organism>
<evidence type="ECO:0000256" key="4">
    <source>
        <dbReference type="ARBA" id="ARBA00022692"/>
    </source>
</evidence>
<keyword evidence="5 8" id="KW-1133">Transmembrane helix</keyword>
<keyword evidence="4 8" id="KW-0812">Transmembrane</keyword>
<feature type="transmembrane region" description="Helical" evidence="8">
    <location>
        <begin position="38"/>
        <end position="57"/>
    </location>
</feature>
<name>A0A655XMD0_VIBCL</name>
<dbReference type="InterPro" id="IPR004681">
    <property type="entry name" value="TRAP_DctM"/>
</dbReference>
<feature type="transmembrane region" description="Helical" evidence="8">
    <location>
        <begin position="214"/>
        <end position="235"/>
    </location>
</feature>
<evidence type="ECO:0000256" key="2">
    <source>
        <dbReference type="ARBA" id="ARBA00022475"/>
    </source>
</evidence>
<evidence type="ECO:0000256" key="1">
    <source>
        <dbReference type="ARBA" id="ARBA00004429"/>
    </source>
</evidence>
<comment type="function">
    <text evidence="7">Part of the tripartite ATP-independent periplasmic (TRAP) transport system.</text>
</comment>
<protein>
    <submittedName>
        <fullName evidence="10">TRAP-type C4-dicarboxylate transport system, large permease component</fullName>
    </submittedName>
</protein>
<dbReference type="GO" id="GO:0005886">
    <property type="term" value="C:plasma membrane"/>
    <property type="evidence" value="ECO:0007669"/>
    <property type="project" value="UniProtKB-SubCell"/>
</dbReference>
<comment type="subcellular location">
    <subcellularLocation>
        <location evidence="1 7">Cell inner membrane</location>
        <topology evidence="1 7">Multi-pass membrane protein</topology>
    </subcellularLocation>
</comment>
<dbReference type="InterPro" id="IPR010656">
    <property type="entry name" value="DctM"/>
</dbReference>
<gene>
    <name evidence="10" type="primary">siaT_2</name>
    <name evidence="10" type="ORF">ERS013200_00795</name>
</gene>
<evidence type="ECO:0000256" key="6">
    <source>
        <dbReference type="ARBA" id="ARBA00023136"/>
    </source>
</evidence>
<keyword evidence="6 8" id="KW-0472">Membrane</keyword>
<proteinExistence type="predicted"/>
<evidence type="ECO:0000313" key="10">
    <source>
        <dbReference type="EMBL" id="CSC18411.1"/>
    </source>
</evidence>
<reference evidence="10 11" key="1">
    <citation type="submission" date="2015-07" db="EMBL/GenBank/DDBJ databases">
        <authorList>
            <consortium name="Pathogen Informatics"/>
        </authorList>
    </citation>
    <scope>NUCLEOTIDE SEQUENCE [LARGE SCALE GENOMIC DNA]</scope>
    <source>
        <strain evidence="10 11">A316</strain>
    </source>
</reference>
<evidence type="ECO:0000256" key="8">
    <source>
        <dbReference type="SAM" id="Phobius"/>
    </source>
</evidence>
<keyword evidence="3 7" id="KW-0997">Cell inner membrane</keyword>
<dbReference type="Pfam" id="PF06808">
    <property type="entry name" value="DctM"/>
    <property type="match status" value="1"/>
</dbReference>
<evidence type="ECO:0000256" key="3">
    <source>
        <dbReference type="ARBA" id="ARBA00022519"/>
    </source>
</evidence>
<dbReference type="EMBL" id="CWQY01000003">
    <property type="protein sequence ID" value="CSC18411.1"/>
    <property type="molecule type" value="Genomic_DNA"/>
</dbReference>
<dbReference type="GO" id="GO:0022857">
    <property type="term" value="F:transmembrane transporter activity"/>
    <property type="evidence" value="ECO:0007669"/>
    <property type="project" value="UniProtKB-UniRule"/>
</dbReference>
<evidence type="ECO:0000313" key="11">
    <source>
        <dbReference type="Proteomes" id="UP000041770"/>
    </source>
</evidence>
<sequence length="251" mass="27443">MLCCIALMVMSYFICKKRGYMTLPKASRREQFKSLKEAFLSLLTPVIIIGGIFSGKFTPTEAAAVSSLYALFLGTVVYNTLTLQGFIEILKETVNTTAVVALMVMGVTVFGWIVAREQLPQMLADYFLTISDNPLVLLLLINLLLLFLGTFIESLALLLLLVPFLVPVASAVGIDPVHFGVMAILNLMIGILTPPMGMALYVVSRVGDIPFHTLTRGVLPLLVPLFIVLALVAVFPQFTLLLPELFLGYGQ</sequence>
<keyword evidence="2" id="KW-1003">Cell membrane</keyword>
<accession>A0A655XMD0</accession>
<dbReference type="Proteomes" id="UP000041770">
    <property type="component" value="Unassembled WGS sequence"/>
</dbReference>
<evidence type="ECO:0000256" key="7">
    <source>
        <dbReference type="RuleBase" id="RU369079"/>
    </source>
</evidence>
<feature type="transmembrane region" description="Helical" evidence="8">
    <location>
        <begin position="93"/>
        <end position="114"/>
    </location>
</feature>
<evidence type="ECO:0000259" key="9">
    <source>
        <dbReference type="Pfam" id="PF06808"/>
    </source>
</evidence>
<evidence type="ECO:0000256" key="5">
    <source>
        <dbReference type="ARBA" id="ARBA00022989"/>
    </source>
</evidence>
<feature type="transmembrane region" description="Helical" evidence="8">
    <location>
        <begin position="63"/>
        <end position="81"/>
    </location>
</feature>
<dbReference type="PANTHER" id="PTHR33362:SF3">
    <property type="entry name" value="SIALIC ACID TRAP TRANSPORTER PERMEASE PROTEIN SIAT"/>
    <property type="match status" value="1"/>
</dbReference>
<feature type="transmembrane region" description="Helical" evidence="8">
    <location>
        <begin position="180"/>
        <end position="202"/>
    </location>
</feature>
<feature type="transmembrane region" description="Helical" evidence="8">
    <location>
        <begin position="126"/>
        <end position="148"/>
    </location>
</feature>